<dbReference type="InterPro" id="IPR014023">
    <property type="entry name" value="Mononeg_RNA_pol_cat"/>
</dbReference>
<dbReference type="InterPro" id="IPR025786">
    <property type="entry name" value="Mononega_L_MeTrfase"/>
</dbReference>
<evidence type="ECO:0000313" key="28">
    <source>
        <dbReference type="Proteomes" id="UP000830740"/>
    </source>
</evidence>
<evidence type="ECO:0000256" key="6">
    <source>
        <dbReference type="ARBA" id="ARBA00022664"/>
    </source>
</evidence>
<comment type="catalytic activity">
    <reaction evidence="23">
        <text>a 5'-end (5'-triphosphoguanosine)-adenylyl-adenylyl-cytidylyl-adenosine in mRNA + 2 S-adenosyl-L-methionine = a 5'-end (N(7)-methyl 5'-triphosphoguanosine)-(2'-O-methyladenylyl)-adenylyl-cytidylyl-adenosine in mRNA + 2 S-adenosyl-L-homocysteine + H(+)</text>
        <dbReference type="Rhea" id="RHEA:65376"/>
        <dbReference type="Rhea" id="RHEA-COMP:16797"/>
        <dbReference type="Rhea" id="RHEA-COMP:16798"/>
        <dbReference type="ChEBI" id="CHEBI:15378"/>
        <dbReference type="ChEBI" id="CHEBI:57856"/>
        <dbReference type="ChEBI" id="CHEBI:59789"/>
        <dbReference type="ChEBI" id="CHEBI:156483"/>
        <dbReference type="ChEBI" id="CHEBI:156484"/>
        <dbReference type="EC" id="2.1.1.375"/>
    </reaction>
</comment>
<dbReference type="Proteomes" id="UP000830740">
    <property type="component" value="Segment"/>
</dbReference>
<keyword evidence="7" id="KW-0808">Transferase</keyword>
<keyword evidence="16" id="KW-0511">Multifunctional enzyme</keyword>
<evidence type="ECO:0000256" key="3">
    <source>
        <dbReference type="ARBA" id="ARBA00012582"/>
    </source>
</evidence>
<keyword evidence="6" id="KW-0507">mRNA processing</keyword>
<dbReference type="InterPro" id="IPR026890">
    <property type="entry name" value="Mononeg_mRNAcap"/>
</dbReference>
<evidence type="ECO:0000256" key="19">
    <source>
        <dbReference type="ARBA" id="ARBA00026099"/>
    </source>
</evidence>
<comment type="catalytic activity">
    <reaction evidence="22">
        <text>a 5'-end (5'-triphosphoguanosine)-adenylyl-adenylyl-cytidylyl-adenosine in mRNA + S-adenosyl-L-methionine = a 5'-end (5'-triphosphoguanosine)-(2'-O-methyladenylyl)-adenylyl-cytidylyl-adenosine in mRNA + S-adenosyl-L-homocysteine + H(+)</text>
        <dbReference type="Rhea" id="RHEA:65380"/>
        <dbReference type="Rhea" id="RHEA-COMP:16797"/>
        <dbReference type="Rhea" id="RHEA-COMP:16801"/>
        <dbReference type="ChEBI" id="CHEBI:15378"/>
        <dbReference type="ChEBI" id="CHEBI:57856"/>
        <dbReference type="ChEBI" id="CHEBI:59789"/>
        <dbReference type="ChEBI" id="CHEBI:156482"/>
        <dbReference type="ChEBI" id="CHEBI:156484"/>
    </reaction>
</comment>
<evidence type="ECO:0000256" key="8">
    <source>
        <dbReference type="ARBA" id="ARBA00022691"/>
    </source>
</evidence>
<keyword evidence="5" id="KW-0489">Methyltransferase</keyword>
<evidence type="ECO:0000256" key="16">
    <source>
        <dbReference type="ARBA" id="ARBA00023268"/>
    </source>
</evidence>
<dbReference type="Pfam" id="PF00946">
    <property type="entry name" value="Mononeg_RNA_pol"/>
    <property type="match status" value="1"/>
</dbReference>
<keyword evidence="8" id="KW-0949">S-adenosyl-L-methionine</keyword>
<dbReference type="PROSITE" id="PS51590">
    <property type="entry name" value="SAM_MT_MNV_L"/>
    <property type="match status" value="1"/>
</dbReference>
<dbReference type="GO" id="GO:0003968">
    <property type="term" value="F:RNA-directed RNA polymerase activity"/>
    <property type="evidence" value="ECO:0007669"/>
    <property type="project" value="UniProtKB-KW"/>
</dbReference>
<evidence type="ECO:0000256" key="1">
    <source>
        <dbReference type="ARBA" id="ARBA00004328"/>
    </source>
</evidence>
<evidence type="ECO:0000256" key="9">
    <source>
        <dbReference type="ARBA" id="ARBA00022695"/>
    </source>
</evidence>
<dbReference type="GeneID" id="80539761"/>
<evidence type="ECO:0000259" key="25">
    <source>
        <dbReference type="PROSITE" id="PS50526"/>
    </source>
</evidence>
<keyword evidence="10" id="KW-0547">Nucleotide-binding</keyword>
<keyword evidence="28" id="KW-1185">Reference proteome</keyword>
<comment type="catalytic activity">
    <reaction evidence="24">
        <text>GTP + H2O = GDP + phosphate + H(+)</text>
        <dbReference type="Rhea" id="RHEA:19669"/>
        <dbReference type="ChEBI" id="CHEBI:15377"/>
        <dbReference type="ChEBI" id="CHEBI:15378"/>
        <dbReference type="ChEBI" id="CHEBI:37565"/>
        <dbReference type="ChEBI" id="CHEBI:43474"/>
        <dbReference type="ChEBI" id="CHEBI:58189"/>
    </reaction>
</comment>
<dbReference type="EC" id="2.7.7.88" evidence="3"/>
<evidence type="ECO:0000256" key="11">
    <source>
        <dbReference type="ARBA" id="ARBA00022801"/>
    </source>
</evidence>
<gene>
    <name evidence="27" type="primary">L</name>
</gene>
<keyword evidence="14" id="KW-0693">Viral RNA replication</keyword>
<keyword evidence="11" id="KW-0378">Hydrolase</keyword>
<dbReference type="EC" id="2.7.7.48" evidence="2"/>
<keyword evidence="4" id="KW-0696">RNA-directed RNA polymerase</keyword>
<evidence type="ECO:0000256" key="18">
    <source>
        <dbReference type="ARBA" id="ARBA00024499"/>
    </source>
</evidence>
<evidence type="ECO:0000256" key="14">
    <source>
        <dbReference type="ARBA" id="ARBA00022953"/>
    </source>
</evidence>
<keyword evidence="12" id="KW-0067">ATP-binding</keyword>
<dbReference type="PROSITE" id="PS50526">
    <property type="entry name" value="RDRP_SSRNA_NEG_NONSEG"/>
    <property type="match status" value="1"/>
</dbReference>
<name>A0AAE7V4A2_9MONO</name>
<evidence type="ECO:0000259" key="26">
    <source>
        <dbReference type="PROSITE" id="PS51590"/>
    </source>
</evidence>
<evidence type="ECO:0000256" key="4">
    <source>
        <dbReference type="ARBA" id="ARBA00022484"/>
    </source>
</evidence>
<dbReference type="KEGG" id="vg:80539761"/>
<reference evidence="27" key="1">
    <citation type="journal article" date="2021" name="MSphere">
        <title>Diverse RNA Viruses Discovered in Three Parasitoid Wasps of the Rice Weevil Sitophilus oryzae.</title>
        <authorList>
            <person name="Wang F."/>
            <person name="Yuan B."/>
            <person name="Xiao S."/>
            <person name="Zhang J."/>
            <person name="Jia W."/>
            <person name="Fang Q."/>
            <person name="Wang F."/>
            <person name="Song Q."/>
            <person name="Ye G."/>
        </authorList>
    </citation>
    <scope>NUCLEOTIDE SEQUENCE</scope>
</reference>
<organism evidence="27 28">
    <name type="scientific">Anisopteromalus calandrae negative-strand RNA virus 2</name>
    <dbReference type="NCBI Taxonomy" id="2848910"/>
    <lineage>
        <taxon>Viruses</taxon>
        <taxon>Riboviria</taxon>
        <taxon>Orthornavirae</taxon>
        <taxon>Negarnaviricota</taxon>
        <taxon>Haploviricotina</taxon>
        <taxon>Monjiviricetes</taxon>
        <taxon>Mononegavirales</taxon>
        <taxon>Lispiviridae</taxon>
        <taxon>Anicalvirus</taxon>
        <taxon>Anicalvirus hangzhouense</taxon>
    </lineage>
</organism>
<evidence type="ECO:0000256" key="23">
    <source>
        <dbReference type="ARBA" id="ARBA00047370"/>
    </source>
</evidence>
<comment type="catalytic activity">
    <reaction evidence="17">
        <text>a 5'-end triphospho-adenylyl-adenylyl-cytidylyl-adenosine in mRNA + GDP + H(+) = a 5'-end (5'-triphosphoguanosine)-adenylyl-adenylyl-cytidylyl-adenosine in mRNA + diphosphate</text>
        <dbReference type="Rhea" id="RHEA:65436"/>
        <dbReference type="Rhea" id="RHEA-COMP:16797"/>
        <dbReference type="Rhea" id="RHEA-COMP:16799"/>
        <dbReference type="ChEBI" id="CHEBI:15378"/>
        <dbReference type="ChEBI" id="CHEBI:33019"/>
        <dbReference type="ChEBI" id="CHEBI:58189"/>
        <dbReference type="ChEBI" id="CHEBI:156484"/>
        <dbReference type="ChEBI" id="CHEBI:156503"/>
        <dbReference type="EC" id="2.7.7.88"/>
    </reaction>
</comment>
<evidence type="ECO:0000256" key="17">
    <source>
        <dbReference type="ARBA" id="ARBA00024494"/>
    </source>
</evidence>
<evidence type="ECO:0000256" key="7">
    <source>
        <dbReference type="ARBA" id="ARBA00022679"/>
    </source>
</evidence>
<dbReference type="GO" id="GO:0016787">
    <property type="term" value="F:hydrolase activity"/>
    <property type="evidence" value="ECO:0007669"/>
    <property type="project" value="UniProtKB-KW"/>
</dbReference>
<dbReference type="GO" id="GO:0005524">
    <property type="term" value="F:ATP binding"/>
    <property type="evidence" value="ECO:0007669"/>
    <property type="project" value="UniProtKB-KW"/>
</dbReference>
<protein>
    <recommendedName>
        <fullName evidence="21">Replicase</fullName>
        <ecNumber evidence="19">2.1.1.375</ecNumber>
        <ecNumber evidence="2">2.7.7.48</ecNumber>
        <ecNumber evidence="3">2.7.7.88</ecNumber>
    </recommendedName>
    <alternativeName>
        <fullName evidence="20">Transcriptase</fullName>
    </alternativeName>
</protein>
<dbReference type="EMBL" id="MW864603">
    <property type="protein sequence ID" value="QWT43291.1"/>
    <property type="molecule type" value="Genomic_RNA"/>
</dbReference>
<evidence type="ECO:0000256" key="24">
    <source>
        <dbReference type="ARBA" id="ARBA00048548"/>
    </source>
</evidence>
<evidence type="ECO:0000313" key="27">
    <source>
        <dbReference type="EMBL" id="QWT43291.1"/>
    </source>
</evidence>
<evidence type="ECO:0000256" key="22">
    <source>
        <dbReference type="ARBA" id="ARBA00047332"/>
    </source>
</evidence>
<dbReference type="RefSeq" id="YP_010801070.1">
    <property type="nucleotide sequence ID" value="NC_076944.1"/>
</dbReference>
<dbReference type="EC" id="2.1.1.375" evidence="19"/>
<keyword evidence="9" id="KW-0548">Nucleotidyltransferase</keyword>
<proteinExistence type="predicted"/>
<sequence length="2104" mass="239372">MEAIPDAHLQSPIRIDERLLLLNASKDSNSPPHYKTLKLLLPCQDTFEIHSERLYGMIFAGVYQFYVNKMSWVTEEYTLSADCSYQVLRSIVEHLAPDTTMTRPPTPELHIKLLSLAIFWEDIKNIMQITGAKVKAGHVSPRWKRHTVQTTLFSDIWLSGSFMIAKREGVDFVLDYNQVMMISDTIWARVNTMIFDDLLPDATPSKVGYETLAQLYEIFDKEFMEYGNNHYTGIKTLESVIFGKLIQLNDPFVSNLNFYKEIIDGAINDGFLYVENLQTYLDSREWNTSQLTELYGLYRHWGHPTVNEEEGCQKIKDIIRNRPVPNERTLLLIHGALIRQFCASFIALEGRWPLIMNLEDIVNPILKGMAEGHVRHMNLFQDDIPLLDWAKLKLGKELNFDYCLDYTAIIDDKSIAPARSDLASAYSRDALGYKPPPAKGSRRLLKKVLDTQKIDIEGLFELVRLRKIPLEWLIILLHAKERELKVKPRMFALLPMHIRLYFSITEKNIKDAVFKFYPQQTMTLSESDLSKRLMGFSKTNPTSSYINLYIMIDFKAWNTHWTKESTDYTFRLLDDLFGLEEIYTYSHEFFSDALIALASFNNPPPTLKGKNPLLTQPPAECTTLWYDHKGGFDGIRQKGWTLVTIGILLVVEHLTGIKAQKVGQADNQICRLYIPKLDPGLSDDEYIRIHSDHMNQQATLFMATLKQVAEDLGLKVKDDESAISSTCMVYGKEIIVDGSYQSQSIKKISRALTDVNEQYPSMTAKVAAVQSAGLSAAAKGHNPVVPCYYSMVLLLMHFSHTMKYSYLTMSALPRDAVSWYKSMEARLFVLLTGADMGCLPVQNMLDYLYRGHPDSLTSYTTMLYIAAHYIPIARKIYSYLQTRSYKLGEANPELLVSNPCSTNLKTPPLLGSKFRNLLEQAIIRNTKNRMLSDLFPKDTARRDKDLFEYLVGTSPLHPRFIHEIYRLTPTSTRLTFLAKFSNTKTARQMFSLDKGILPYDELELVDDGYYNIKSSCDYQALAAVDLNQIEFMRDLYLEINRSIPVIERICPTILAQDMRDYSWTALTKGKKIEGVTVPHPAHQSIMTSVSDATHTACRGSSEFIVYIPVTKDPIHALTKRGPYLPFVGSRTREKVAGRIFTVLSGLRPYKAAERAVTLSTWCVDEGGTLYSFLMELADARTNVDLDTLKQTSGYIAGGTMPHRLDDHVTKNRTANNFLVNITTHILLSTDNMGRFARGLDNYVMHFQGLEHYGMALINLSASQGNELAASYHLHYNGSCCEELIPDIKITHDQLAPGVMTNRTNPLLYANVEILSREHISVYNGFVIKNSTPPAWALACILLGRLRTMVNNLSLGATEKAEYRSGMVGVQEIYRIGLPSIIKNLALLLVLHIDSHLDDLKLFCSSIPYELWEDIASLIMLPEVLPYVMNYLRIDGLPDAFSRVHVINRALNMKLIEEVNALIEDLHEQQWTIHPPFHITPTVKIGMVLRMWARGIYYDSNKKYDIRRLCESALNLYYKVHKVPANVAPMSLAAMIDYRILKDHGYDGYHYICVERRLELAYCAPEAMLRKEDPYSFTLNQLTPVLRSKPKRDNLYGNYPLQISFPERSVQIETRSIEIYVGEDSTGYKLRKDQMYRLVGLVSTAHLKYLEIIIREGWVLSNHCVCVADGESSLGRMLSIISEKPIIYNSLVNQSTLPIQRGYRYIPGAFLDAPDMIIGGELAVTTGGDLTDHSMVTNLIALITSTCGKQPPSLITCDAESVGPFEPNILMGIVKSVCRIASTCNIDKAIIKFFCQDTLTTACVGGYLKMFWKNVRLVTVTFSSYENDECFWVCSGLELITPYHILADDPLLTVRLPASSLSFMDTLNSFVRERRSWSQPIQSYYPQCTNQLNAMSTSLGYSYNVYHSFFILTGRTLVFQRSKLIKENVADGLKLLFTCVKRVCRGLQFAYCGKPLNHALSGAVTYDDSTHRSIERYLLGIKNLQVIGLLHRIKNNSTAFIKRKLAAHLSEPLVIKDKNKVVIYSYKITDIKDWSSIYLKQAWRLVGGLDYKQAVDLTDYAQNAGPIAEDIGVGERLLSEAEIEDMNRWMERMDDRLDIDDDLLR</sequence>
<accession>A0AAE7V4A2</accession>
<comment type="subcellular location">
    <subcellularLocation>
        <location evidence="1">Virion</location>
    </subcellularLocation>
</comment>
<evidence type="ECO:0000256" key="12">
    <source>
        <dbReference type="ARBA" id="ARBA00022840"/>
    </source>
</evidence>
<keyword evidence="15" id="KW-0506">mRNA capping</keyword>
<evidence type="ECO:0000256" key="15">
    <source>
        <dbReference type="ARBA" id="ARBA00023042"/>
    </source>
</evidence>
<dbReference type="GO" id="GO:0044423">
    <property type="term" value="C:virion component"/>
    <property type="evidence" value="ECO:0007669"/>
    <property type="project" value="UniProtKB-KW"/>
</dbReference>
<dbReference type="Pfam" id="PF14318">
    <property type="entry name" value="Mononeg_mRNAcap"/>
    <property type="match status" value="1"/>
</dbReference>
<evidence type="ECO:0000256" key="10">
    <source>
        <dbReference type="ARBA" id="ARBA00022741"/>
    </source>
</evidence>
<keyword evidence="13" id="KW-0946">Virion</keyword>
<evidence type="ECO:0000256" key="2">
    <source>
        <dbReference type="ARBA" id="ARBA00012494"/>
    </source>
</evidence>
<comment type="catalytic activity">
    <reaction evidence="18">
        <text>a 5'-end (5'-triphosphoguanosine)-(2'-O-methyladenylyl)-adenylyl-cytidylyl-adenosine in mRNA + S-adenosyl-L-methionine = a 5'-end (N(7)-methyl 5'-triphosphoguanosine)-(2'-O-methyladenylyl)-adenylyl-cytidylyl-adenosine in mRNA + S-adenosyl-L-homocysteine</text>
        <dbReference type="Rhea" id="RHEA:65440"/>
        <dbReference type="Rhea" id="RHEA-COMP:16798"/>
        <dbReference type="Rhea" id="RHEA-COMP:16801"/>
        <dbReference type="ChEBI" id="CHEBI:57856"/>
        <dbReference type="ChEBI" id="CHEBI:59789"/>
        <dbReference type="ChEBI" id="CHEBI:156482"/>
        <dbReference type="ChEBI" id="CHEBI:156483"/>
    </reaction>
</comment>
<feature type="domain" description="Mononegavirus-type SAM-dependent 2'-O-MTase" evidence="26">
    <location>
        <begin position="1636"/>
        <end position="1832"/>
    </location>
</feature>
<evidence type="ECO:0000256" key="21">
    <source>
        <dbReference type="ARBA" id="ARBA00031012"/>
    </source>
</evidence>
<evidence type="ECO:0000256" key="5">
    <source>
        <dbReference type="ARBA" id="ARBA00022603"/>
    </source>
</evidence>
<dbReference type="GO" id="GO:0004482">
    <property type="term" value="F:mRNA 5'-cap (guanine-N7-)-methyltransferase activity"/>
    <property type="evidence" value="ECO:0007669"/>
    <property type="project" value="InterPro"/>
</dbReference>
<feature type="domain" description="RdRp catalytic" evidence="25">
    <location>
        <begin position="546"/>
        <end position="738"/>
    </location>
</feature>
<evidence type="ECO:0000256" key="20">
    <source>
        <dbReference type="ARBA" id="ARBA00030436"/>
    </source>
</evidence>
<evidence type="ECO:0000256" key="13">
    <source>
        <dbReference type="ARBA" id="ARBA00022844"/>
    </source>
</evidence>